<dbReference type="SUPFAM" id="SSF46689">
    <property type="entry name" value="Homeodomain-like"/>
    <property type="match status" value="2"/>
</dbReference>
<dbReference type="InterPro" id="IPR050204">
    <property type="entry name" value="AraC_XylS_family_regulators"/>
</dbReference>
<dbReference type="EMBL" id="BAAADD010000008">
    <property type="protein sequence ID" value="GAA0579714.1"/>
    <property type="molecule type" value="Genomic_DNA"/>
</dbReference>
<evidence type="ECO:0000313" key="6">
    <source>
        <dbReference type="Proteomes" id="UP001499951"/>
    </source>
</evidence>
<evidence type="ECO:0000313" key="5">
    <source>
        <dbReference type="EMBL" id="GAA0579714.1"/>
    </source>
</evidence>
<evidence type="ECO:0000259" key="4">
    <source>
        <dbReference type="PROSITE" id="PS01124"/>
    </source>
</evidence>
<keyword evidence="2" id="KW-0238">DNA-binding</keyword>
<sequence>MSILSEPAHLVDPHAERIGETSGVRTYLARVEQSIADGRDRPWDKMYGKTGIGIMLSGWCEYRSQTGHVTGVPGTIFFGNQDEHFTGRYLGAPGIRRLAIWYDNDFLEKIADACGIDHPRFSVAALPPGKPAYGIFRDMLALIVGSGDVEYIASSLAETALLFGRESKSSPRISDRDRKRILSAVRHIDSGFFESCSVDALAAITGFSRYHFMRLFKAVTGQSANQYVIATRLRAAAVRIAETKVPVSDIAFDVGFNDISHFNTYFRAAFACSPRQLRNRYRS</sequence>
<dbReference type="Proteomes" id="UP001499951">
    <property type="component" value="Unassembled WGS sequence"/>
</dbReference>
<feature type="domain" description="HTH araC/xylS-type" evidence="4">
    <location>
        <begin position="182"/>
        <end position="280"/>
    </location>
</feature>
<dbReference type="SMART" id="SM00342">
    <property type="entry name" value="HTH_ARAC"/>
    <property type="match status" value="1"/>
</dbReference>
<evidence type="ECO:0000256" key="1">
    <source>
        <dbReference type="ARBA" id="ARBA00023015"/>
    </source>
</evidence>
<gene>
    <name evidence="5" type="ORF">GCM10008942_30770</name>
</gene>
<keyword evidence="3" id="KW-0804">Transcription</keyword>
<organism evidence="5 6">
    <name type="scientific">Rhizomicrobium electricum</name>
    <dbReference type="NCBI Taxonomy" id="480070"/>
    <lineage>
        <taxon>Bacteria</taxon>
        <taxon>Pseudomonadati</taxon>
        <taxon>Pseudomonadota</taxon>
        <taxon>Alphaproteobacteria</taxon>
        <taxon>Micropepsales</taxon>
        <taxon>Micropepsaceae</taxon>
        <taxon>Rhizomicrobium</taxon>
    </lineage>
</organism>
<dbReference type="Gene3D" id="1.10.10.60">
    <property type="entry name" value="Homeodomain-like"/>
    <property type="match status" value="2"/>
</dbReference>
<dbReference type="InterPro" id="IPR009057">
    <property type="entry name" value="Homeodomain-like_sf"/>
</dbReference>
<name>A0ABP3Q449_9PROT</name>
<keyword evidence="6" id="KW-1185">Reference proteome</keyword>
<keyword evidence="1" id="KW-0805">Transcription regulation</keyword>
<dbReference type="InterPro" id="IPR018060">
    <property type="entry name" value="HTH_AraC"/>
</dbReference>
<dbReference type="PANTHER" id="PTHR46796:SF14">
    <property type="entry name" value="TRANSCRIPTIONAL REGULATORY PROTEIN"/>
    <property type="match status" value="1"/>
</dbReference>
<evidence type="ECO:0000256" key="2">
    <source>
        <dbReference type="ARBA" id="ARBA00023125"/>
    </source>
</evidence>
<dbReference type="PANTHER" id="PTHR46796">
    <property type="entry name" value="HTH-TYPE TRANSCRIPTIONAL ACTIVATOR RHAS-RELATED"/>
    <property type="match status" value="1"/>
</dbReference>
<comment type="caution">
    <text evidence="5">The sequence shown here is derived from an EMBL/GenBank/DDBJ whole genome shotgun (WGS) entry which is preliminary data.</text>
</comment>
<protein>
    <submittedName>
        <fullName evidence="5">AraC family transcriptional regulator</fullName>
    </submittedName>
</protein>
<dbReference type="Pfam" id="PF12833">
    <property type="entry name" value="HTH_18"/>
    <property type="match status" value="1"/>
</dbReference>
<evidence type="ECO:0000256" key="3">
    <source>
        <dbReference type="ARBA" id="ARBA00023163"/>
    </source>
</evidence>
<dbReference type="PROSITE" id="PS00041">
    <property type="entry name" value="HTH_ARAC_FAMILY_1"/>
    <property type="match status" value="1"/>
</dbReference>
<dbReference type="PROSITE" id="PS01124">
    <property type="entry name" value="HTH_ARAC_FAMILY_2"/>
    <property type="match status" value="1"/>
</dbReference>
<dbReference type="InterPro" id="IPR018062">
    <property type="entry name" value="HTH_AraC-typ_CS"/>
</dbReference>
<reference evidence="6" key="1">
    <citation type="journal article" date="2019" name="Int. J. Syst. Evol. Microbiol.">
        <title>The Global Catalogue of Microorganisms (GCM) 10K type strain sequencing project: providing services to taxonomists for standard genome sequencing and annotation.</title>
        <authorList>
            <consortium name="The Broad Institute Genomics Platform"/>
            <consortium name="The Broad Institute Genome Sequencing Center for Infectious Disease"/>
            <person name="Wu L."/>
            <person name="Ma J."/>
        </authorList>
    </citation>
    <scope>NUCLEOTIDE SEQUENCE [LARGE SCALE GENOMIC DNA]</scope>
    <source>
        <strain evidence="6">JCM 15089</strain>
    </source>
</reference>
<accession>A0ABP3Q449</accession>
<proteinExistence type="predicted"/>
<dbReference type="RefSeq" id="WP_166936937.1">
    <property type="nucleotide sequence ID" value="NZ_BAAADD010000008.1"/>
</dbReference>